<comment type="similarity">
    <text evidence="1 7">Belongs to the cytochrome P450 family.</text>
</comment>
<dbReference type="InterPro" id="IPR002401">
    <property type="entry name" value="Cyt_P450_E_grp-I"/>
</dbReference>
<dbReference type="PRINTS" id="PR00463">
    <property type="entry name" value="EP450I"/>
</dbReference>
<accession>A0A6S6W1P6</accession>
<dbReference type="InterPro" id="IPR050364">
    <property type="entry name" value="Cytochrome_P450_fung"/>
</dbReference>
<dbReference type="GO" id="GO:0020037">
    <property type="term" value="F:heme binding"/>
    <property type="evidence" value="ECO:0007669"/>
    <property type="project" value="InterPro"/>
</dbReference>
<evidence type="ECO:0000256" key="2">
    <source>
        <dbReference type="ARBA" id="ARBA00022723"/>
    </source>
</evidence>
<dbReference type="PANTHER" id="PTHR46300:SF2">
    <property type="entry name" value="CYTOCHROME P450 MONOOXYGENASE ALNH-RELATED"/>
    <property type="match status" value="1"/>
</dbReference>
<dbReference type="PANTHER" id="PTHR46300">
    <property type="entry name" value="P450, PUTATIVE (EUROFUNG)-RELATED-RELATED"/>
    <property type="match status" value="1"/>
</dbReference>
<dbReference type="CDD" id="cd11065">
    <property type="entry name" value="CYP64-like"/>
    <property type="match status" value="1"/>
</dbReference>
<gene>
    <name evidence="8" type="ORF">PTTW11_05915</name>
</gene>
<dbReference type="EMBL" id="HG992981">
    <property type="protein sequence ID" value="CAE7175976.1"/>
    <property type="molecule type" value="Genomic_DNA"/>
</dbReference>
<dbReference type="InterPro" id="IPR017972">
    <property type="entry name" value="Cyt_P450_CS"/>
</dbReference>
<dbReference type="SUPFAM" id="SSF48264">
    <property type="entry name" value="Cytochrome P450"/>
    <property type="match status" value="1"/>
</dbReference>
<evidence type="ECO:0000313" key="9">
    <source>
        <dbReference type="Proteomes" id="UP000472372"/>
    </source>
</evidence>
<dbReference type="Pfam" id="PF00067">
    <property type="entry name" value="p450"/>
    <property type="match status" value="2"/>
</dbReference>
<evidence type="ECO:0000256" key="5">
    <source>
        <dbReference type="ARBA" id="ARBA00023033"/>
    </source>
</evidence>
<evidence type="ECO:0000256" key="4">
    <source>
        <dbReference type="ARBA" id="ARBA00023004"/>
    </source>
</evidence>
<dbReference type="GO" id="GO:0005506">
    <property type="term" value="F:iron ion binding"/>
    <property type="evidence" value="ECO:0007669"/>
    <property type="project" value="InterPro"/>
</dbReference>
<keyword evidence="6 7" id="KW-0349">Heme</keyword>
<dbReference type="InterPro" id="IPR001128">
    <property type="entry name" value="Cyt_P450"/>
</dbReference>
<dbReference type="GO" id="GO:0004497">
    <property type="term" value="F:monooxygenase activity"/>
    <property type="evidence" value="ECO:0007669"/>
    <property type="project" value="UniProtKB-KW"/>
</dbReference>
<comment type="cofactor">
    <cofactor evidence="6">
        <name>heme</name>
        <dbReference type="ChEBI" id="CHEBI:30413"/>
    </cofactor>
</comment>
<feature type="binding site" description="axial binding residue" evidence="6">
    <location>
        <position position="477"/>
    </location>
    <ligand>
        <name>heme</name>
        <dbReference type="ChEBI" id="CHEBI:30413"/>
    </ligand>
    <ligandPart>
        <name>Fe</name>
        <dbReference type="ChEBI" id="CHEBI:18248"/>
    </ligandPart>
</feature>
<proteinExistence type="inferred from homology"/>
<evidence type="ECO:0000256" key="7">
    <source>
        <dbReference type="RuleBase" id="RU000461"/>
    </source>
</evidence>
<dbReference type="Gene3D" id="1.10.630.10">
    <property type="entry name" value="Cytochrome P450"/>
    <property type="match status" value="1"/>
</dbReference>
<sequence>MTVLDILPNVFVSSFTAKVAAVLVIPFLFLTITYIIVVPNILKDPRRRHLPPGPLGLPFIGSLLELSDTELVRHKVQAWHRKYGDVFHTKIGATDYIWLSSPQAVKDLMDKRSSIYSSRAPSPLAQDVASAGRRQLFMPYGSRWRSIRKHSHALLNLGSSVKYQPVQDYESKILLTQLLQDPDSFASINRRYAASVIMQVTYGQRIADWDAPLIKRIYGVLGRFTEMTAPGAWAIESFPFLASLPQCVLGNWRTHGERIHELDKAVYMDLWTELKRATDAGTAKDCFTKKFYLDDPASAGIDDLSAAYTCGGLIEAGSETTGTVLNNFLLAMVLFPETQRVAQEELDRVVGPGRLPGWEDEENLPYLRAMMKEVLRWRPVNKAGMMHASSEEDWYRGWFIPKGSVVMLNWWYVLTSLFLSSVSASWAIHMDPSLHPSPTTFSPSRYLNSPLSSAQYMTSADPSARDHFSFGAGRRACPGVHVAERSMFINMARVLWGFTIRKKIGKDGKEVPVSDKMMPGFFSVPEPFEADIRPRSEAHVRVMKEEGERAEREGLKH</sequence>
<evidence type="ECO:0000256" key="6">
    <source>
        <dbReference type="PIRSR" id="PIRSR602401-1"/>
    </source>
</evidence>
<dbReference type="PROSITE" id="PS00086">
    <property type="entry name" value="CYTOCHROME_P450"/>
    <property type="match status" value="1"/>
</dbReference>
<dbReference type="GO" id="GO:0016705">
    <property type="term" value="F:oxidoreductase activity, acting on paired donors, with incorporation or reduction of molecular oxygen"/>
    <property type="evidence" value="ECO:0007669"/>
    <property type="project" value="InterPro"/>
</dbReference>
<keyword evidence="4 6" id="KW-0408">Iron</keyword>
<reference evidence="8" key="1">
    <citation type="submission" date="2021-02" db="EMBL/GenBank/DDBJ databases">
        <authorList>
            <person name="Syme A R."/>
            <person name="Syme A R."/>
            <person name="Moolhuijzen P."/>
        </authorList>
    </citation>
    <scope>NUCLEOTIDE SEQUENCE</scope>
    <source>
        <strain evidence="8">W1-1</strain>
    </source>
</reference>
<keyword evidence="5 7" id="KW-0503">Monooxygenase</keyword>
<dbReference type="Proteomes" id="UP000472372">
    <property type="component" value="Chromosome 5"/>
</dbReference>
<name>A0A6S6W1P6_9PLEO</name>
<keyword evidence="3 7" id="KW-0560">Oxidoreductase</keyword>
<dbReference type="AlphaFoldDB" id="A0A6S6W1P6"/>
<dbReference type="InterPro" id="IPR036396">
    <property type="entry name" value="Cyt_P450_sf"/>
</dbReference>
<organism evidence="8 9">
    <name type="scientific">Pyrenophora teres f. teres</name>
    <dbReference type="NCBI Taxonomy" id="97479"/>
    <lineage>
        <taxon>Eukaryota</taxon>
        <taxon>Fungi</taxon>
        <taxon>Dikarya</taxon>
        <taxon>Ascomycota</taxon>
        <taxon>Pezizomycotina</taxon>
        <taxon>Dothideomycetes</taxon>
        <taxon>Pleosporomycetidae</taxon>
        <taxon>Pleosporales</taxon>
        <taxon>Pleosporineae</taxon>
        <taxon>Pleosporaceae</taxon>
        <taxon>Pyrenophora</taxon>
    </lineage>
</organism>
<evidence type="ECO:0000256" key="1">
    <source>
        <dbReference type="ARBA" id="ARBA00010617"/>
    </source>
</evidence>
<protein>
    <submittedName>
        <fullName evidence="8">CypX</fullName>
    </submittedName>
</protein>
<keyword evidence="2 6" id="KW-0479">Metal-binding</keyword>
<evidence type="ECO:0000256" key="3">
    <source>
        <dbReference type="ARBA" id="ARBA00023002"/>
    </source>
</evidence>
<evidence type="ECO:0000313" key="8">
    <source>
        <dbReference type="EMBL" id="CAE7175976.1"/>
    </source>
</evidence>
<dbReference type="PRINTS" id="PR00385">
    <property type="entry name" value="P450"/>
</dbReference>